<evidence type="ECO:0000313" key="1">
    <source>
        <dbReference type="EMBL" id="WHZ59217.1"/>
    </source>
</evidence>
<dbReference type="Proteomes" id="UP001226091">
    <property type="component" value="Chromosome"/>
</dbReference>
<reference evidence="2" key="1">
    <citation type="journal article" date="2025" name="Aquaculture">
        <title>Assessment of the bioflocculant production and safety properties of Metabacillus hrfriensis sp. nov. based on phenotypic and whole-genome sequencing analysis.</title>
        <authorList>
            <person name="Zhang R."/>
            <person name="Zhao Z."/>
            <person name="Luo L."/>
            <person name="Wang S."/>
            <person name="Guo K."/>
            <person name="Xu W."/>
        </authorList>
    </citation>
    <scope>NUCLEOTIDE SEQUENCE [LARGE SCALE GENOMIC DNA]</scope>
    <source>
        <strain evidence="2">CT-WN-B3</strain>
    </source>
</reference>
<dbReference type="EMBL" id="CP126116">
    <property type="protein sequence ID" value="WHZ59217.1"/>
    <property type="molecule type" value="Genomic_DNA"/>
</dbReference>
<protein>
    <submittedName>
        <fullName evidence="1">Phosphonate C-P lyase system protein PhnH</fullName>
    </submittedName>
</protein>
<keyword evidence="2" id="KW-1185">Reference proteome</keyword>
<evidence type="ECO:0000313" key="2">
    <source>
        <dbReference type="Proteomes" id="UP001226091"/>
    </source>
</evidence>
<accession>A0ACD4RFP9</accession>
<gene>
    <name evidence="1" type="primary">phnH</name>
    <name evidence="1" type="ORF">QLQ22_07800</name>
</gene>
<keyword evidence="1" id="KW-0456">Lyase</keyword>
<organism evidence="1 2">
    <name type="scientific">Metabacillus hrfriensis</name>
    <dbReference type="NCBI Taxonomy" id="3048891"/>
    <lineage>
        <taxon>Bacteria</taxon>
        <taxon>Bacillati</taxon>
        <taxon>Bacillota</taxon>
        <taxon>Bacilli</taxon>
        <taxon>Bacillales</taxon>
        <taxon>Bacillaceae</taxon>
        <taxon>Metabacillus</taxon>
    </lineage>
</organism>
<proteinExistence type="predicted"/>
<name>A0ACD4RFP9_9BACI</name>
<sequence>MTKVEPFDAVIHTQQIYRKLLDCMARPGKVNSIEPYLVQEDHENLFSKPLLSLAYTLVDREVSFHVISDLKEKAEQYIYWQTFSRAAELHEAHYVFIGKQLSDSEIQSVMNEVKAGTLEDPHLSATILIQVNTLTDSPGDGMKIKLTGPGIQGTREVYADGMPSAWIAERKKINSEFPLGVDMILTTSSGEIMAIPRTTLIEKEEI</sequence>